<comment type="similarity">
    <text evidence="1">Belongs to the fungal fucose-specific lectin family.</text>
</comment>
<dbReference type="InterPro" id="IPR012475">
    <property type="entry name" value="Fungal_lectin"/>
</dbReference>
<dbReference type="Proteomes" id="UP000244722">
    <property type="component" value="Unassembled WGS sequence"/>
</dbReference>
<gene>
    <name evidence="2" type="ORF">B9Z19DRAFT_1108383</name>
</gene>
<accession>A0A2T6ZS02</accession>
<dbReference type="AlphaFoldDB" id="A0A2T6ZS02"/>
<protein>
    <submittedName>
        <fullName evidence="2">Uncharacterized protein</fullName>
    </submittedName>
</protein>
<name>A0A2T6ZS02_TUBBO</name>
<keyword evidence="3" id="KW-1185">Reference proteome</keyword>
<evidence type="ECO:0000256" key="1">
    <source>
        <dbReference type="ARBA" id="ARBA00009042"/>
    </source>
</evidence>
<dbReference type="STRING" id="42251.A0A2T6ZS02"/>
<dbReference type="OrthoDB" id="407298at2759"/>
<evidence type="ECO:0000313" key="2">
    <source>
        <dbReference type="EMBL" id="PUU78246.1"/>
    </source>
</evidence>
<dbReference type="Pfam" id="PF07938">
    <property type="entry name" value="Fungal_lectin"/>
    <property type="match status" value="1"/>
</dbReference>
<dbReference type="Gene3D" id="2.120.10.70">
    <property type="entry name" value="Fucose-specific lectin"/>
    <property type="match status" value="1"/>
</dbReference>
<sequence length="316" mass="34830">MNDMLARSPLACYSFSSSKGTSFRVCYQDKSGNIKQTCYDGQGPWHSSPNGIIGRANLNNGIAITGWAEGNEERVYYVGEDDTIVERCWSSRKSRWNDGELTGQFTAAHYSNLAVLSFANNAGIWYIRVYYQGKDNTIRECCRDGEGAWFAGHSFPVAMAGTTIAAISIPGNPCCFWVFYQKPDTTFIQYSTQGSGGWRVGSFKSQLVYEPGAYITCASDGKPMHRIFTIDRDNKLCVTEGSNDASSWTQTKQLTMTIPSSPAAATAATRGVNLYGHYDLAVRVYIQTNPGQISEWGTGSGLGEEYRLLRSQLPTN</sequence>
<reference evidence="2 3" key="1">
    <citation type="submission" date="2017-04" db="EMBL/GenBank/DDBJ databases">
        <title>Draft genome sequence of Tuber borchii Vittad., a whitish edible truffle.</title>
        <authorList>
            <consortium name="DOE Joint Genome Institute"/>
            <person name="Murat C."/>
            <person name="Kuo A."/>
            <person name="Barry K.W."/>
            <person name="Clum A."/>
            <person name="Dockter R.B."/>
            <person name="Fauchery L."/>
            <person name="Iotti M."/>
            <person name="Kohler A."/>
            <person name="Labutti K."/>
            <person name="Lindquist E.A."/>
            <person name="Lipzen A."/>
            <person name="Ohm R.A."/>
            <person name="Wang M."/>
            <person name="Grigoriev I.V."/>
            <person name="Zambonelli A."/>
            <person name="Martin F.M."/>
        </authorList>
    </citation>
    <scope>NUCLEOTIDE SEQUENCE [LARGE SCALE GENOMIC DNA]</scope>
    <source>
        <strain evidence="2 3">Tbo3840</strain>
    </source>
</reference>
<dbReference type="SUPFAM" id="SSF89372">
    <property type="entry name" value="Fucose-specific lectin"/>
    <property type="match status" value="1"/>
</dbReference>
<dbReference type="EMBL" id="NESQ01000126">
    <property type="protein sequence ID" value="PUU78246.1"/>
    <property type="molecule type" value="Genomic_DNA"/>
</dbReference>
<proteinExistence type="inferred from homology"/>
<evidence type="ECO:0000313" key="3">
    <source>
        <dbReference type="Proteomes" id="UP000244722"/>
    </source>
</evidence>
<organism evidence="2 3">
    <name type="scientific">Tuber borchii</name>
    <name type="common">White truffle</name>
    <dbReference type="NCBI Taxonomy" id="42251"/>
    <lineage>
        <taxon>Eukaryota</taxon>
        <taxon>Fungi</taxon>
        <taxon>Dikarya</taxon>
        <taxon>Ascomycota</taxon>
        <taxon>Pezizomycotina</taxon>
        <taxon>Pezizomycetes</taxon>
        <taxon>Pezizales</taxon>
        <taxon>Tuberaceae</taxon>
        <taxon>Tuber</taxon>
    </lineage>
</organism>
<comment type="caution">
    <text evidence="2">The sequence shown here is derived from an EMBL/GenBank/DDBJ whole genome shotgun (WGS) entry which is preliminary data.</text>
</comment>